<dbReference type="AlphaFoldDB" id="A0AAE0U9Z1"/>
<evidence type="ECO:0000256" key="3">
    <source>
        <dbReference type="ARBA" id="ARBA00022490"/>
    </source>
</evidence>
<dbReference type="Proteomes" id="UP001281003">
    <property type="component" value="Unassembled WGS sequence"/>
</dbReference>
<dbReference type="SMART" id="SM00355">
    <property type="entry name" value="ZnF_C2H2"/>
    <property type="match status" value="2"/>
</dbReference>
<dbReference type="GO" id="GO:0000977">
    <property type="term" value="F:RNA polymerase II transcription regulatory region sequence-specific DNA binding"/>
    <property type="evidence" value="ECO:0007669"/>
    <property type="project" value="TreeGrafter"/>
</dbReference>
<dbReference type="InterPro" id="IPR050717">
    <property type="entry name" value="C2H2-ZF_Transcription_Reg"/>
</dbReference>
<dbReference type="GO" id="GO:0000981">
    <property type="term" value="F:DNA-binding transcription factor activity, RNA polymerase II-specific"/>
    <property type="evidence" value="ECO:0007669"/>
    <property type="project" value="TreeGrafter"/>
</dbReference>
<keyword evidence="17" id="KW-1185">Reference proteome</keyword>
<dbReference type="GO" id="GO:0005634">
    <property type="term" value="C:nucleus"/>
    <property type="evidence" value="ECO:0007669"/>
    <property type="project" value="UniProtKB-SubCell"/>
</dbReference>
<dbReference type="PROSITE" id="PS00028">
    <property type="entry name" value="ZINC_FINGER_C2H2_1"/>
    <property type="match status" value="2"/>
</dbReference>
<dbReference type="InterPro" id="IPR013087">
    <property type="entry name" value="Znf_C2H2_type"/>
</dbReference>
<comment type="subcellular location">
    <subcellularLocation>
        <location evidence="2">Cytoplasm</location>
    </subcellularLocation>
    <subcellularLocation>
        <location evidence="1">Nucleus</location>
    </subcellularLocation>
</comment>
<feature type="domain" description="C2H2-type" evidence="15">
    <location>
        <begin position="484"/>
        <end position="506"/>
    </location>
</feature>
<keyword evidence="10" id="KW-0804">Transcription</keyword>
<feature type="region of interest" description="Disordered" evidence="14">
    <location>
        <begin position="305"/>
        <end position="340"/>
    </location>
</feature>
<dbReference type="PROSITE" id="PS50157">
    <property type="entry name" value="ZINC_FINGER_C2H2_2"/>
    <property type="match status" value="2"/>
</dbReference>
<evidence type="ECO:0000256" key="10">
    <source>
        <dbReference type="ARBA" id="ARBA00023163"/>
    </source>
</evidence>
<evidence type="ECO:0000256" key="12">
    <source>
        <dbReference type="ARBA" id="ARBA00093629"/>
    </source>
</evidence>
<dbReference type="PANTHER" id="PTHR14196">
    <property type="entry name" value="ODD-SKIPPED - RELATED"/>
    <property type="match status" value="1"/>
</dbReference>
<dbReference type="Gene3D" id="3.30.160.60">
    <property type="entry name" value="Classic Zinc Finger"/>
    <property type="match status" value="2"/>
</dbReference>
<evidence type="ECO:0000259" key="15">
    <source>
        <dbReference type="PROSITE" id="PS50157"/>
    </source>
</evidence>
<keyword evidence="11" id="KW-0539">Nucleus</keyword>
<evidence type="ECO:0000256" key="1">
    <source>
        <dbReference type="ARBA" id="ARBA00004123"/>
    </source>
</evidence>
<sequence length="578" mass="63307">MEDIMAQPFIFYESADASPERQQRQHIFNPFPYQQMNMLPVVPPVPSTPIYSRRNSGCLQSPMQHKPFLNLDAITSMPIPQVLTPMASPQPIHARPAIKLQTEMDYCGMPPSPPLTRSNSAASSPRSCDLLQTPCNPMVSGMDGLEVKPAGHEMKPYSPPLTPVYLPDQARIQVPMLPSNDSLNLNTPNTTTATASGLLTPTPTYASLISPAASPLVQPASIFPVPVDGVCDPRELTVGTVNSTLAPEYFPTIYSPDEEDRDYFSQGIAPQRLATPFDYSFNPQLTAGLPVFDILSVLTDIDSEDESPFTSGACSLVESSPSITSRSRSSSGAASSVDQSSLFCDELEDRHDAESVEDDCCSDDEARPSKRARHARKPTMDVAADNQTASTEKQAPATEHTQQAASAEPESNNTESNATTESSVEAGEQASTPLPVPTNRRGRKQSLTEDPSKTFKCDICNRRFRRQEHLKRHHRSLHTQDKPFECNECGKKFSRSDNLSQHARTHGSGSLVMDLINDPELMGMHHPGFIHHPMMGTGLTNEDCHNFGKVLFQVASEVPGSDSSDDSDSNKKKRRRGE</sequence>
<evidence type="ECO:0000256" key="4">
    <source>
        <dbReference type="ARBA" id="ARBA00022723"/>
    </source>
</evidence>
<keyword evidence="3" id="KW-0963">Cytoplasm</keyword>
<dbReference type="EMBL" id="JAUTDP010000009">
    <property type="protein sequence ID" value="KAK3396471.1"/>
    <property type="molecule type" value="Genomic_DNA"/>
</dbReference>
<evidence type="ECO:0000256" key="2">
    <source>
        <dbReference type="ARBA" id="ARBA00004496"/>
    </source>
</evidence>
<name>A0AAE0U9Z1_SORBR</name>
<keyword evidence="6 13" id="KW-0863">Zinc-finger</keyword>
<feature type="region of interest" description="Disordered" evidence="14">
    <location>
        <begin position="556"/>
        <end position="578"/>
    </location>
</feature>
<protein>
    <recommendedName>
        <fullName evidence="12">C2H2-type transcription factor MSN2</fullName>
    </recommendedName>
</protein>
<feature type="domain" description="C2H2-type" evidence="15">
    <location>
        <begin position="455"/>
        <end position="483"/>
    </location>
</feature>
<organism evidence="16 17">
    <name type="scientific">Sordaria brevicollis</name>
    <dbReference type="NCBI Taxonomy" id="83679"/>
    <lineage>
        <taxon>Eukaryota</taxon>
        <taxon>Fungi</taxon>
        <taxon>Dikarya</taxon>
        <taxon>Ascomycota</taxon>
        <taxon>Pezizomycotina</taxon>
        <taxon>Sordariomycetes</taxon>
        <taxon>Sordariomycetidae</taxon>
        <taxon>Sordariales</taxon>
        <taxon>Sordariaceae</taxon>
        <taxon>Sordaria</taxon>
    </lineage>
</organism>
<reference evidence="16" key="1">
    <citation type="journal article" date="2023" name="Mol. Phylogenet. Evol.">
        <title>Genome-scale phylogeny and comparative genomics of the fungal order Sordariales.</title>
        <authorList>
            <person name="Hensen N."/>
            <person name="Bonometti L."/>
            <person name="Westerberg I."/>
            <person name="Brannstrom I.O."/>
            <person name="Guillou S."/>
            <person name="Cros-Aarteil S."/>
            <person name="Calhoun S."/>
            <person name="Haridas S."/>
            <person name="Kuo A."/>
            <person name="Mondo S."/>
            <person name="Pangilinan J."/>
            <person name="Riley R."/>
            <person name="LaButti K."/>
            <person name="Andreopoulos B."/>
            <person name="Lipzen A."/>
            <person name="Chen C."/>
            <person name="Yan M."/>
            <person name="Daum C."/>
            <person name="Ng V."/>
            <person name="Clum A."/>
            <person name="Steindorff A."/>
            <person name="Ohm R.A."/>
            <person name="Martin F."/>
            <person name="Silar P."/>
            <person name="Natvig D.O."/>
            <person name="Lalanne C."/>
            <person name="Gautier V."/>
            <person name="Ament-Velasquez S.L."/>
            <person name="Kruys A."/>
            <person name="Hutchinson M.I."/>
            <person name="Powell A.J."/>
            <person name="Barry K."/>
            <person name="Miller A.N."/>
            <person name="Grigoriev I.V."/>
            <person name="Debuchy R."/>
            <person name="Gladieux P."/>
            <person name="Hiltunen Thoren M."/>
            <person name="Johannesson H."/>
        </authorList>
    </citation>
    <scope>NUCLEOTIDE SEQUENCE</scope>
    <source>
        <strain evidence="16">FGSC 1904</strain>
    </source>
</reference>
<evidence type="ECO:0000256" key="13">
    <source>
        <dbReference type="PROSITE-ProRule" id="PRU00042"/>
    </source>
</evidence>
<reference evidence="16" key="2">
    <citation type="submission" date="2023-07" db="EMBL/GenBank/DDBJ databases">
        <authorList>
            <consortium name="Lawrence Berkeley National Laboratory"/>
            <person name="Haridas S."/>
            <person name="Hensen N."/>
            <person name="Bonometti L."/>
            <person name="Westerberg I."/>
            <person name="Brannstrom I.O."/>
            <person name="Guillou S."/>
            <person name="Cros-Aarteil S."/>
            <person name="Calhoun S."/>
            <person name="Kuo A."/>
            <person name="Mondo S."/>
            <person name="Pangilinan J."/>
            <person name="Riley R."/>
            <person name="LaButti K."/>
            <person name="Andreopoulos B."/>
            <person name="Lipzen A."/>
            <person name="Chen C."/>
            <person name="Yanf M."/>
            <person name="Daum C."/>
            <person name="Ng V."/>
            <person name="Clum A."/>
            <person name="Steindorff A."/>
            <person name="Ohm R."/>
            <person name="Martin F."/>
            <person name="Silar P."/>
            <person name="Natvig D."/>
            <person name="Lalanne C."/>
            <person name="Gautier V."/>
            <person name="Ament-velasquez S.L."/>
            <person name="Kruys A."/>
            <person name="Hutchinson M.I."/>
            <person name="Powell A.J."/>
            <person name="Barry K."/>
            <person name="Miller A.N."/>
            <person name="Grigoriev I.V."/>
            <person name="Debuchy R."/>
            <person name="Gladieux P."/>
            <person name="Thoren M.H."/>
            <person name="Johannesson H."/>
        </authorList>
    </citation>
    <scope>NUCLEOTIDE SEQUENCE</scope>
    <source>
        <strain evidence="16">FGSC 1904</strain>
    </source>
</reference>
<evidence type="ECO:0000256" key="5">
    <source>
        <dbReference type="ARBA" id="ARBA00022737"/>
    </source>
</evidence>
<feature type="compositionally biased region" description="Polar residues" evidence="14">
    <location>
        <begin position="115"/>
        <end position="126"/>
    </location>
</feature>
<comment type="caution">
    <text evidence="16">The sequence shown here is derived from an EMBL/GenBank/DDBJ whole genome shotgun (WGS) entry which is preliminary data.</text>
</comment>
<dbReference type="GO" id="GO:0005737">
    <property type="term" value="C:cytoplasm"/>
    <property type="evidence" value="ECO:0007669"/>
    <property type="project" value="UniProtKB-SubCell"/>
</dbReference>
<dbReference type="GO" id="GO:0008270">
    <property type="term" value="F:zinc ion binding"/>
    <property type="evidence" value="ECO:0007669"/>
    <property type="project" value="UniProtKB-KW"/>
</dbReference>
<keyword evidence="9" id="KW-0843">Virulence</keyword>
<evidence type="ECO:0000256" key="9">
    <source>
        <dbReference type="ARBA" id="ARBA00023026"/>
    </source>
</evidence>
<keyword evidence="5" id="KW-0677">Repeat</keyword>
<dbReference type="SUPFAM" id="SSF57667">
    <property type="entry name" value="beta-beta-alpha zinc fingers"/>
    <property type="match status" value="1"/>
</dbReference>
<dbReference type="Pfam" id="PF00096">
    <property type="entry name" value="zf-C2H2"/>
    <property type="match status" value="2"/>
</dbReference>
<evidence type="ECO:0000313" key="16">
    <source>
        <dbReference type="EMBL" id="KAK3396471.1"/>
    </source>
</evidence>
<dbReference type="FunFam" id="3.30.160.60:FF:000141">
    <property type="entry name" value="C2H2 zinc finger protein"/>
    <property type="match status" value="1"/>
</dbReference>
<feature type="region of interest" description="Disordered" evidence="14">
    <location>
        <begin position="353"/>
        <end position="451"/>
    </location>
</feature>
<evidence type="ECO:0000256" key="7">
    <source>
        <dbReference type="ARBA" id="ARBA00022833"/>
    </source>
</evidence>
<feature type="compositionally biased region" description="Low complexity" evidence="14">
    <location>
        <begin position="319"/>
        <end position="340"/>
    </location>
</feature>
<feature type="compositionally biased region" description="Polar residues" evidence="14">
    <location>
        <begin position="385"/>
        <end position="423"/>
    </location>
</feature>
<accession>A0AAE0U9Z1</accession>
<dbReference type="PANTHER" id="PTHR14196:SF12">
    <property type="entry name" value="ZINC FINGER PROTEIN 208-LIKE"/>
    <property type="match status" value="1"/>
</dbReference>
<evidence type="ECO:0000313" key="17">
    <source>
        <dbReference type="Proteomes" id="UP001281003"/>
    </source>
</evidence>
<keyword evidence="8" id="KW-0805">Transcription regulation</keyword>
<keyword evidence="7" id="KW-0862">Zinc</keyword>
<proteinExistence type="predicted"/>
<dbReference type="FunFam" id="3.30.160.60:FF:000243">
    <property type="entry name" value="Probable transcription factor steA"/>
    <property type="match status" value="1"/>
</dbReference>
<evidence type="ECO:0000256" key="6">
    <source>
        <dbReference type="ARBA" id="ARBA00022771"/>
    </source>
</evidence>
<evidence type="ECO:0000256" key="11">
    <source>
        <dbReference type="ARBA" id="ARBA00023242"/>
    </source>
</evidence>
<evidence type="ECO:0000256" key="14">
    <source>
        <dbReference type="SAM" id="MobiDB-lite"/>
    </source>
</evidence>
<evidence type="ECO:0000256" key="8">
    <source>
        <dbReference type="ARBA" id="ARBA00023015"/>
    </source>
</evidence>
<dbReference type="InterPro" id="IPR036236">
    <property type="entry name" value="Znf_C2H2_sf"/>
</dbReference>
<gene>
    <name evidence="16" type="ORF">B0T20DRAFT_272567</name>
</gene>
<feature type="region of interest" description="Disordered" evidence="14">
    <location>
        <begin position="104"/>
        <end position="126"/>
    </location>
</feature>
<keyword evidence="4" id="KW-0479">Metal-binding</keyword>